<dbReference type="Proteomes" id="UP000295781">
    <property type="component" value="Chromosome"/>
</dbReference>
<keyword evidence="2" id="KW-0560">Oxidoreductase</keyword>
<dbReference type="PANTHER" id="PTHR33336:SF1">
    <property type="entry name" value="(4S)-4-HYDROXY-5-PHOSPHONOOXYPENTANE-2,3-DIONE ISOMERASE"/>
    <property type="match status" value="1"/>
</dbReference>
<dbReference type="InterPro" id="IPR050744">
    <property type="entry name" value="AI-2_Isomerase_LsrG"/>
</dbReference>
<dbReference type="Gene3D" id="3.30.70.100">
    <property type="match status" value="1"/>
</dbReference>
<reference evidence="2 3" key="1">
    <citation type="submission" date="2015-09" db="EMBL/GenBank/DDBJ databases">
        <title>Sorangium comparison.</title>
        <authorList>
            <person name="Zaburannyi N."/>
            <person name="Bunk B."/>
            <person name="Overmann J."/>
            <person name="Mueller R."/>
        </authorList>
    </citation>
    <scope>NUCLEOTIDE SEQUENCE [LARGE SCALE GENOMIC DNA]</scope>
    <source>
        <strain evidence="2 3">So ceGT47</strain>
    </source>
</reference>
<evidence type="ECO:0000313" key="2">
    <source>
        <dbReference type="EMBL" id="AUX20706.1"/>
    </source>
</evidence>
<evidence type="ECO:0000313" key="3">
    <source>
        <dbReference type="Proteomes" id="UP000295781"/>
    </source>
</evidence>
<dbReference type="InterPro" id="IPR011008">
    <property type="entry name" value="Dimeric_a/b-barrel"/>
</dbReference>
<dbReference type="SUPFAM" id="SSF54909">
    <property type="entry name" value="Dimeric alpha+beta barrel"/>
    <property type="match status" value="1"/>
</dbReference>
<dbReference type="PROSITE" id="PS51725">
    <property type="entry name" value="ABM"/>
    <property type="match status" value="1"/>
</dbReference>
<organism evidence="2 3">
    <name type="scientific">Sorangium cellulosum</name>
    <name type="common">Polyangium cellulosum</name>
    <dbReference type="NCBI Taxonomy" id="56"/>
    <lineage>
        <taxon>Bacteria</taxon>
        <taxon>Pseudomonadati</taxon>
        <taxon>Myxococcota</taxon>
        <taxon>Polyangia</taxon>
        <taxon>Polyangiales</taxon>
        <taxon>Polyangiaceae</taxon>
        <taxon>Sorangium</taxon>
    </lineage>
</organism>
<keyword evidence="2" id="KW-0503">Monooxygenase</keyword>
<dbReference type="GO" id="GO:0004497">
    <property type="term" value="F:monooxygenase activity"/>
    <property type="evidence" value="ECO:0007669"/>
    <property type="project" value="UniProtKB-KW"/>
</dbReference>
<name>A0A4P2PW46_SORCE</name>
<dbReference type="InterPro" id="IPR007138">
    <property type="entry name" value="ABM_dom"/>
</dbReference>
<proteinExistence type="predicted"/>
<sequence length="105" mass="12053">MSNSLLVVHVHAHVKPELVDAFRAATLENARESVQEPGIARFDVVQDTEDPTRFVLVEIYRTKDAPAQHKETAHYQRWRDTVADMMAEPRTSRKYVNVFPDDAGY</sequence>
<feature type="domain" description="ABM" evidence="1">
    <location>
        <begin position="6"/>
        <end position="96"/>
    </location>
</feature>
<dbReference type="OrthoDB" id="9812192at2"/>
<dbReference type="PANTHER" id="PTHR33336">
    <property type="entry name" value="QUINOL MONOOXYGENASE YGIN-RELATED"/>
    <property type="match status" value="1"/>
</dbReference>
<gene>
    <name evidence="2" type="ORF">SOCEGT47_011790</name>
</gene>
<dbReference type="EMBL" id="CP012670">
    <property type="protein sequence ID" value="AUX20706.1"/>
    <property type="molecule type" value="Genomic_DNA"/>
</dbReference>
<dbReference type="GO" id="GO:0005829">
    <property type="term" value="C:cytosol"/>
    <property type="evidence" value="ECO:0007669"/>
    <property type="project" value="TreeGrafter"/>
</dbReference>
<dbReference type="AlphaFoldDB" id="A0A4P2PW46"/>
<dbReference type="Pfam" id="PF03992">
    <property type="entry name" value="ABM"/>
    <property type="match status" value="1"/>
</dbReference>
<protein>
    <submittedName>
        <fullName evidence="2">Antibiotic biosynthesis monooxygenase</fullName>
    </submittedName>
</protein>
<accession>A0A4P2PW46</accession>
<dbReference type="RefSeq" id="WP_129346061.1">
    <property type="nucleotide sequence ID" value="NZ_CP012670.1"/>
</dbReference>
<evidence type="ECO:0000259" key="1">
    <source>
        <dbReference type="PROSITE" id="PS51725"/>
    </source>
</evidence>